<feature type="non-terminal residue" evidence="2">
    <location>
        <position position="1"/>
    </location>
</feature>
<dbReference type="EMBL" id="LAZR01061352">
    <property type="protein sequence ID" value="KKK63752.1"/>
    <property type="molecule type" value="Genomic_DNA"/>
</dbReference>
<dbReference type="AlphaFoldDB" id="A0A0F8X3Q6"/>
<organism evidence="2">
    <name type="scientific">marine sediment metagenome</name>
    <dbReference type="NCBI Taxonomy" id="412755"/>
    <lineage>
        <taxon>unclassified sequences</taxon>
        <taxon>metagenomes</taxon>
        <taxon>ecological metagenomes</taxon>
    </lineage>
</organism>
<sequence>APGGGGLALQSSNQESGAVDTVPSGSGEGAQQQGPI</sequence>
<accession>A0A0F8X3Q6</accession>
<comment type="caution">
    <text evidence="2">The sequence shown here is derived from an EMBL/GenBank/DDBJ whole genome shotgun (WGS) entry which is preliminary data.</text>
</comment>
<name>A0A0F8X3Q6_9ZZZZ</name>
<evidence type="ECO:0000313" key="2">
    <source>
        <dbReference type="EMBL" id="KKK63752.1"/>
    </source>
</evidence>
<proteinExistence type="predicted"/>
<gene>
    <name evidence="2" type="ORF">LCGC14_2991160</name>
</gene>
<protein>
    <submittedName>
        <fullName evidence="2">Uncharacterized protein</fullName>
    </submittedName>
</protein>
<evidence type="ECO:0000256" key="1">
    <source>
        <dbReference type="SAM" id="MobiDB-lite"/>
    </source>
</evidence>
<reference evidence="2" key="1">
    <citation type="journal article" date="2015" name="Nature">
        <title>Complex archaea that bridge the gap between prokaryotes and eukaryotes.</title>
        <authorList>
            <person name="Spang A."/>
            <person name="Saw J.H."/>
            <person name="Jorgensen S.L."/>
            <person name="Zaremba-Niedzwiedzka K."/>
            <person name="Martijn J."/>
            <person name="Lind A.E."/>
            <person name="van Eijk R."/>
            <person name="Schleper C."/>
            <person name="Guy L."/>
            <person name="Ettema T.J."/>
        </authorList>
    </citation>
    <scope>NUCLEOTIDE SEQUENCE</scope>
</reference>
<feature type="region of interest" description="Disordered" evidence="1">
    <location>
        <begin position="1"/>
        <end position="36"/>
    </location>
</feature>